<dbReference type="Gene3D" id="1.10.150.320">
    <property type="entry name" value="Photosystem II 12 kDa extrinsic protein"/>
    <property type="match status" value="1"/>
</dbReference>
<accession>A0A2N1N7I6</accession>
<dbReference type="VEuPathDB" id="FungiDB:RhiirA1_305901"/>
<organism evidence="1 2">
    <name type="scientific">Rhizophagus irregularis</name>
    <dbReference type="NCBI Taxonomy" id="588596"/>
    <lineage>
        <taxon>Eukaryota</taxon>
        <taxon>Fungi</taxon>
        <taxon>Fungi incertae sedis</taxon>
        <taxon>Mucoromycota</taxon>
        <taxon>Glomeromycotina</taxon>
        <taxon>Glomeromycetes</taxon>
        <taxon>Glomerales</taxon>
        <taxon>Glomeraceae</taxon>
        <taxon>Rhizophagus</taxon>
    </lineage>
</organism>
<evidence type="ECO:0000313" key="1">
    <source>
        <dbReference type="EMBL" id="PKK69814.1"/>
    </source>
</evidence>
<dbReference type="VEuPathDB" id="FungiDB:RhiirFUN_022861"/>
<gene>
    <name evidence="1" type="ORF">RhiirC2_712365</name>
</gene>
<dbReference type="Proteomes" id="UP000233469">
    <property type="component" value="Unassembled WGS sequence"/>
</dbReference>
<evidence type="ECO:0000313" key="2">
    <source>
        <dbReference type="Proteomes" id="UP000233469"/>
    </source>
</evidence>
<reference evidence="1 2" key="2">
    <citation type="submission" date="2017-10" db="EMBL/GenBank/DDBJ databases">
        <title>Extensive intraspecific genome diversity in a model arbuscular mycorrhizal fungus.</title>
        <authorList>
            <person name="Chen E.C.H."/>
            <person name="Morin E."/>
            <person name="Baudet D."/>
            <person name="Noel J."/>
            <person name="Ndikumana S."/>
            <person name="Charron P."/>
            <person name="St-Onge C."/>
            <person name="Giorgi J."/>
            <person name="Grigoriev I.V."/>
            <person name="Roux C."/>
            <person name="Martin F.M."/>
            <person name="Corradi N."/>
        </authorList>
    </citation>
    <scope>NUCLEOTIDE SEQUENCE [LARGE SCALE GENOMIC DNA]</scope>
    <source>
        <strain evidence="1 2">C2</strain>
    </source>
</reference>
<proteinExistence type="predicted"/>
<dbReference type="VEuPathDB" id="FungiDB:FUN_007016"/>
<dbReference type="SUPFAM" id="SSF160975">
    <property type="entry name" value="AF1531-like"/>
    <property type="match status" value="1"/>
</dbReference>
<sequence>MSNNTSSVYTNIDKLPISSNEKTDLRIFFLGRDTTEVKEVLSTITKDEEKVQFLRKYVKRVQTSSKIKIANAFPNGLPYKKPRPFLSSSGLKWNYQLDKSLSDSLKENLDMHYILHQKENCREKAKIPLYLFISGAGTGKSRNASEFHETMIKCSDDDLELKDRLENSWVFHVSYENGTSLMPSEDPFEAVGARMLKQLLDVKLSTVIDLYEPARPWEVLELVAKYYSLELNNATVVMILDGLQNIMDDVDDGTNKGSIFYRTLTSIADLSLEDTFLITCCTATTCGPIENFLADTQRKRVYLSIASLAPPVINNQDVFEMNNPIINLLVSDCDGHGRALEILADILRTIDNINNCNVSNLMERIRNELISEYDKAFSFTSEESKQIIRMILTHQRLHKYQSIIKEDVNFTPDKICRTGMFRFHQFGTTDEGYLTMPYIWLWVMANNFLEIDDPQIRYWHFNDYSEHVAKEDKTLASGYCTWQNFEIFNANFRCMKSKIYEEGEIISVLDIHSGARLNGDISFKNHHLRSYISSHWVDSSSKIKEPTIQCEHVLVDVKDYTYCIINGVSAPYGDAFIRLDTTLQSANEVHQYKYYDENSSFSQDDYINERNKSASADDYFMFYITKNECNINLPDKSGIVDGKCWNEYFGAFAGRAYIFASKGPLNINEASYAQLQIADYVGPKTAAKIMKERKKKPFDGVDDAKKRLKEQKVSKKALNQFMYAK</sequence>
<dbReference type="EMBL" id="LLXL01000686">
    <property type="protein sequence ID" value="PKK69814.1"/>
    <property type="molecule type" value="Genomic_DNA"/>
</dbReference>
<name>A0A2N1N7I6_9GLOM</name>
<protein>
    <submittedName>
        <fullName evidence="1">Uncharacterized protein</fullName>
    </submittedName>
</protein>
<dbReference type="AlphaFoldDB" id="A0A2N1N7I6"/>
<comment type="caution">
    <text evidence="1">The sequence shown here is derived from an EMBL/GenBank/DDBJ whole genome shotgun (WGS) entry which is preliminary data.</text>
</comment>
<reference evidence="1 2" key="1">
    <citation type="submission" date="2016-04" db="EMBL/GenBank/DDBJ databases">
        <title>Genome analyses suggest a sexual origin of heterokaryosis in a supposedly ancient asexual fungus.</title>
        <authorList>
            <person name="Ropars J."/>
            <person name="Sedzielewska K."/>
            <person name="Noel J."/>
            <person name="Charron P."/>
            <person name="Farinelli L."/>
            <person name="Marton T."/>
            <person name="Kruger M."/>
            <person name="Pelin A."/>
            <person name="Brachmann A."/>
            <person name="Corradi N."/>
        </authorList>
    </citation>
    <scope>NUCLEOTIDE SEQUENCE [LARGE SCALE GENOMIC DNA]</scope>
    <source>
        <strain evidence="1 2">C2</strain>
    </source>
</reference>